<evidence type="ECO:0000313" key="5">
    <source>
        <dbReference type="Proteomes" id="UP001370490"/>
    </source>
</evidence>
<keyword evidence="2" id="KW-1133">Transmembrane helix</keyword>
<comment type="caution">
    <text evidence="4">The sequence shown here is derived from an EMBL/GenBank/DDBJ whole genome shotgun (WGS) entry which is preliminary data.</text>
</comment>
<organism evidence="4 5">
    <name type="scientific">Dillenia turbinata</name>
    <dbReference type="NCBI Taxonomy" id="194707"/>
    <lineage>
        <taxon>Eukaryota</taxon>
        <taxon>Viridiplantae</taxon>
        <taxon>Streptophyta</taxon>
        <taxon>Embryophyta</taxon>
        <taxon>Tracheophyta</taxon>
        <taxon>Spermatophyta</taxon>
        <taxon>Magnoliopsida</taxon>
        <taxon>eudicotyledons</taxon>
        <taxon>Gunneridae</taxon>
        <taxon>Pentapetalae</taxon>
        <taxon>Dilleniales</taxon>
        <taxon>Dilleniaceae</taxon>
        <taxon>Dillenia</taxon>
    </lineage>
</organism>
<dbReference type="EMBL" id="JBAMMX010000005">
    <property type="protein sequence ID" value="KAK6940326.1"/>
    <property type="molecule type" value="Genomic_DNA"/>
</dbReference>
<dbReference type="GO" id="GO:0005886">
    <property type="term" value="C:plasma membrane"/>
    <property type="evidence" value="ECO:0007669"/>
    <property type="project" value="TreeGrafter"/>
</dbReference>
<keyword evidence="5" id="KW-1185">Reference proteome</keyword>
<reference evidence="4 5" key="1">
    <citation type="submission" date="2023-12" db="EMBL/GenBank/DDBJ databases">
        <title>A high-quality genome assembly for Dillenia turbinata (Dilleniales).</title>
        <authorList>
            <person name="Chanderbali A."/>
        </authorList>
    </citation>
    <scope>NUCLEOTIDE SEQUENCE [LARGE SCALE GENOMIC DNA]</scope>
    <source>
        <strain evidence="4">LSX21</strain>
        <tissue evidence="4">Leaf</tissue>
    </source>
</reference>
<dbReference type="PANTHER" id="PTHR13018:SF117">
    <property type="entry name" value="CSC1-LIKE PROTEIN RXW8"/>
    <property type="match status" value="1"/>
</dbReference>
<accession>A0AAN8W251</accession>
<evidence type="ECO:0000259" key="3">
    <source>
        <dbReference type="Pfam" id="PF02714"/>
    </source>
</evidence>
<feature type="domain" description="CSC1/OSCA1-like 7TM region" evidence="3">
    <location>
        <begin position="108"/>
        <end position="141"/>
    </location>
</feature>
<protein>
    <submittedName>
        <fullName evidence="4">CSC1/OSCA1-like, 7TM region</fullName>
    </submittedName>
</protein>
<evidence type="ECO:0000256" key="1">
    <source>
        <dbReference type="SAM" id="MobiDB-lite"/>
    </source>
</evidence>
<sequence length="256" mass="28591">MLTGDMKWDVVDLVVVPFSLPSIFCICIGPQAKAVGFKKKRMDNMTRYAALVASEVLQSSNPMLWVTDLAPEPHDEIHETAGQVIDQLNAITSPKDIPAQLARAVPEQILNVYVSKYDTGGQYWPIAHNTTIFSLVLTQILIEMDWQDEQSGRMEEIHQQLRSAYSQFPISSHDVCVASNPDHVEDKDGIQDPENIEPENRPQLEGAQALGNSSLDKEAPSEIDNLSLLAMRHEWRQELGIGYLSIPSNLRMGPET</sequence>
<evidence type="ECO:0000256" key="2">
    <source>
        <dbReference type="SAM" id="Phobius"/>
    </source>
</evidence>
<gene>
    <name evidence="4" type="ORF">RJ641_029857</name>
</gene>
<dbReference type="PANTHER" id="PTHR13018">
    <property type="entry name" value="PROBABLE MEMBRANE PROTEIN DUF221-RELATED"/>
    <property type="match status" value="1"/>
</dbReference>
<keyword evidence="2" id="KW-0472">Membrane</keyword>
<dbReference type="InterPro" id="IPR045122">
    <property type="entry name" value="Csc1-like"/>
</dbReference>
<dbReference type="InterPro" id="IPR003864">
    <property type="entry name" value="CSC1/OSCA1-like_7TM"/>
</dbReference>
<feature type="transmembrane region" description="Helical" evidence="2">
    <location>
        <begin position="13"/>
        <end position="32"/>
    </location>
</feature>
<name>A0AAN8W251_9MAGN</name>
<dbReference type="Proteomes" id="UP001370490">
    <property type="component" value="Unassembled WGS sequence"/>
</dbReference>
<evidence type="ECO:0000313" key="4">
    <source>
        <dbReference type="EMBL" id="KAK6940326.1"/>
    </source>
</evidence>
<proteinExistence type="predicted"/>
<feature type="region of interest" description="Disordered" evidence="1">
    <location>
        <begin position="179"/>
        <end position="200"/>
    </location>
</feature>
<dbReference type="Pfam" id="PF02714">
    <property type="entry name" value="RSN1_7TM"/>
    <property type="match status" value="1"/>
</dbReference>
<dbReference type="GO" id="GO:0005227">
    <property type="term" value="F:calcium-activated cation channel activity"/>
    <property type="evidence" value="ECO:0007669"/>
    <property type="project" value="InterPro"/>
</dbReference>
<keyword evidence="2" id="KW-0812">Transmembrane</keyword>
<dbReference type="AlphaFoldDB" id="A0AAN8W251"/>